<dbReference type="InterPro" id="IPR024981">
    <property type="entry name" value="DUF3887"/>
</dbReference>
<evidence type="ECO:0000259" key="1">
    <source>
        <dbReference type="Pfam" id="PF13026"/>
    </source>
</evidence>
<feature type="domain" description="DUF3887" evidence="1">
    <location>
        <begin position="38"/>
        <end position="125"/>
    </location>
</feature>
<reference evidence="2 3" key="1">
    <citation type="submission" date="2019-10" db="EMBL/GenBank/DDBJ databases">
        <title>Alkalibaculum tamaniensis sp.nov., a new alkaliphilic acetogen, isolated on methoxylated aromatics from a mud volcano.</title>
        <authorList>
            <person name="Khomyakova M.A."/>
            <person name="Merkel A.Y."/>
            <person name="Bonch-Osmolovskaya E.A."/>
            <person name="Slobodkin A.I."/>
        </authorList>
    </citation>
    <scope>NUCLEOTIDE SEQUENCE [LARGE SCALE GENOMIC DNA]</scope>
    <source>
        <strain evidence="2 3">M08DMB</strain>
    </source>
</reference>
<dbReference type="Gene3D" id="3.10.450.590">
    <property type="match status" value="1"/>
</dbReference>
<dbReference type="PROSITE" id="PS51257">
    <property type="entry name" value="PROKAR_LIPOPROTEIN"/>
    <property type="match status" value="1"/>
</dbReference>
<evidence type="ECO:0000313" key="2">
    <source>
        <dbReference type="EMBL" id="MPW24438.1"/>
    </source>
</evidence>
<protein>
    <submittedName>
        <fullName evidence="2">DUF3887 domain-containing protein</fullName>
    </submittedName>
</protein>
<keyword evidence="3" id="KW-1185">Reference proteome</keyword>
<accession>A0A6A7K4X2</accession>
<dbReference type="Proteomes" id="UP000440004">
    <property type="component" value="Unassembled WGS sequence"/>
</dbReference>
<dbReference type="EMBL" id="WHNX01000002">
    <property type="protein sequence ID" value="MPW24438.1"/>
    <property type="molecule type" value="Genomic_DNA"/>
</dbReference>
<gene>
    <name evidence="2" type="ORF">GC105_01350</name>
</gene>
<evidence type="ECO:0000313" key="3">
    <source>
        <dbReference type="Proteomes" id="UP000440004"/>
    </source>
</evidence>
<dbReference type="RefSeq" id="WP_152800915.1">
    <property type="nucleotide sequence ID" value="NZ_WHNX01000002.1"/>
</dbReference>
<organism evidence="2 3">
    <name type="scientific">Alkalibaculum sporogenes</name>
    <dbReference type="NCBI Taxonomy" id="2655001"/>
    <lineage>
        <taxon>Bacteria</taxon>
        <taxon>Bacillati</taxon>
        <taxon>Bacillota</taxon>
        <taxon>Clostridia</taxon>
        <taxon>Eubacteriales</taxon>
        <taxon>Eubacteriaceae</taxon>
        <taxon>Alkalibaculum</taxon>
    </lineage>
</organism>
<sequence length="128" mass="14685">MKNLSVILILSIIMFLGGCGSSQLSDKYSEQVLKESTEEIISYLNNENFEAIVDRTQENLKNQLTVEVLQEAWSNFDDIGEYDSISKMVFQEKDNIATVIALAKYSNRDIQYTISYNTEMELVGFYLK</sequence>
<proteinExistence type="predicted"/>
<dbReference type="Pfam" id="PF13026">
    <property type="entry name" value="DUF3887"/>
    <property type="match status" value="1"/>
</dbReference>
<name>A0A6A7K4X2_9FIRM</name>
<dbReference type="AlphaFoldDB" id="A0A6A7K4X2"/>
<comment type="caution">
    <text evidence="2">The sequence shown here is derived from an EMBL/GenBank/DDBJ whole genome shotgun (WGS) entry which is preliminary data.</text>
</comment>